<comment type="similarity">
    <text evidence="2 4">Belongs to the archaeal flagellin family.</text>
</comment>
<keyword evidence="6" id="KW-0282">Flagellum</keyword>
<keyword evidence="5" id="KW-0472">Membrane</keyword>
<evidence type="ECO:0000256" key="2">
    <source>
        <dbReference type="ARBA" id="ARBA00010256"/>
    </source>
</evidence>
<keyword evidence="7" id="KW-1185">Reference proteome</keyword>
<keyword evidence="5" id="KW-0812">Transmembrane</keyword>
<name>D2RE96_ARCPA</name>
<dbReference type="EMBL" id="CP001857">
    <property type="protein sequence ID" value="ADB58440.1"/>
    <property type="molecule type" value="Genomic_DNA"/>
</dbReference>
<evidence type="ECO:0000256" key="5">
    <source>
        <dbReference type="SAM" id="Phobius"/>
    </source>
</evidence>
<dbReference type="GO" id="GO:0097589">
    <property type="term" value="C:archaeal-type flagellum"/>
    <property type="evidence" value="ECO:0007669"/>
    <property type="project" value="UniProtKB-SubCell"/>
</dbReference>
<dbReference type="KEGG" id="apo:Arcpr_1391"/>
<dbReference type="InterPro" id="IPR002774">
    <property type="entry name" value="Flagellin_arc-type"/>
</dbReference>
<comment type="function">
    <text evidence="4">Flagellin is the subunit protein which polymerizes to form the filaments of archaeal flagella.</text>
</comment>
<accession>D2RE96</accession>
<dbReference type="PANTHER" id="PTHR35903">
    <property type="entry name" value="FLAGELLIN B1"/>
    <property type="match status" value="1"/>
</dbReference>
<dbReference type="STRING" id="572546.Arcpr_1391"/>
<evidence type="ECO:0000313" key="6">
    <source>
        <dbReference type="EMBL" id="ADB58440.1"/>
    </source>
</evidence>
<dbReference type="RefSeq" id="WP_012940776.1">
    <property type="nucleotide sequence ID" value="NC_013741.1"/>
</dbReference>
<evidence type="ECO:0000256" key="4">
    <source>
        <dbReference type="RuleBase" id="RU361282"/>
    </source>
</evidence>
<dbReference type="AlphaFoldDB" id="D2RE96"/>
<evidence type="ECO:0000256" key="3">
    <source>
        <dbReference type="ARBA" id="ARBA00022440"/>
    </source>
</evidence>
<proteinExistence type="inferred from homology"/>
<dbReference type="Proteomes" id="UP000001901">
    <property type="component" value="Chromosome"/>
</dbReference>
<dbReference type="PaxDb" id="572546-Arcpr_1391"/>
<dbReference type="Pfam" id="PF01917">
    <property type="entry name" value="Flagellin_arch-type"/>
    <property type="match status" value="1"/>
</dbReference>
<dbReference type="eggNOG" id="arCOG01829">
    <property type="taxonomic scope" value="Archaea"/>
</dbReference>
<keyword evidence="6" id="KW-0969">Cilium</keyword>
<sequence>MGGWRLRKDRKGFTGLEAAIVLIAFVTVAAIFSYVMLGAGFYTAQKGKQSVDTGVKQASSALEMDGQYIYLVAEETGSDGNVSEIFFYVTLTAGGTPVDLNKTVLAIRWKDYYYQIPYNESTSLAPNGTDQHKPWGYFGIVHIDGRQFDNLLEKNEKYKIIINMTAIKDGYGAELPETNDDITIELKPSIGAPLIINKHIPPSLTNLTYI</sequence>
<comment type="subcellular location">
    <subcellularLocation>
        <location evidence="1 4">Archaeal flagellum</location>
    </subcellularLocation>
</comment>
<dbReference type="HOGENOM" id="CLU_084671_1_0_2"/>
<organism evidence="6 7">
    <name type="scientific">Archaeoglobus profundus (strain DSM 5631 / JCM 9629 / NBRC 100127 / Av18)</name>
    <dbReference type="NCBI Taxonomy" id="572546"/>
    <lineage>
        <taxon>Archaea</taxon>
        <taxon>Methanobacteriati</taxon>
        <taxon>Methanobacteriota</taxon>
        <taxon>Archaeoglobi</taxon>
        <taxon>Archaeoglobales</taxon>
        <taxon>Archaeoglobaceae</taxon>
        <taxon>Archaeoglobus</taxon>
    </lineage>
</organism>
<dbReference type="GO" id="GO:0005198">
    <property type="term" value="F:structural molecule activity"/>
    <property type="evidence" value="ECO:0007669"/>
    <property type="project" value="InterPro"/>
</dbReference>
<keyword evidence="5" id="KW-1133">Transmembrane helix</keyword>
<dbReference type="NCBIfam" id="TIGR02537">
    <property type="entry name" value="arch_flag_Nterm"/>
    <property type="match status" value="1"/>
</dbReference>
<dbReference type="GO" id="GO:0097588">
    <property type="term" value="P:archaeal or bacterial-type flagellum-dependent cell motility"/>
    <property type="evidence" value="ECO:0007669"/>
    <property type="project" value="InterPro"/>
</dbReference>
<dbReference type="OrthoDB" id="50520at2157"/>
<feature type="transmembrane region" description="Helical" evidence="5">
    <location>
        <begin position="20"/>
        <end position="42"/>
    </location>
</feature>
<evidence type="ECO:0000313" key="7">
    <source>
        <dbReference type="Proteomes" id="UP000001901"/>
    </source>
</evidence>
<evidence type="ECO:0000256" key="1">
    <source>
        <dbReference type="ARBA" id="ARBA00004618"/>
    </source>
</evidence>
<dbReference type="GeneID" id="8740078"/>
<protein>
    <recommendedName>
        <fullName evidence="4">Flagellin</fullName>
    </recommendedName>
</protein>
<reference evidence="6 7" key="1">
    <citation type="journal article" date="2010" name="Stand. Genomic Sci.">
        <title>Complete genome sequence of Archaeoglobus profundus type strain (AV18).</title>
        <authorList>
            <person name="von Jan M."/>
            <person name="Lapidus A."/>
            <person name="Del Rio T.G."/>
            <person name="Copeland A."/>
            <person name="Tice H."/>
            <person name="Cheng J.F."/>
            <person name="Lucas S."/>
            <person name="Chen F."/>
            <person name="Nolan M."/>
            <person name="Goodwin L."/>
            <person name="Han C."/>
            <person name="Pitluck S."/>
            <person name="Liolios K."/>
            <person name="Ivanova N."/>
            <person name="Mavromatis K."/>
            <person name="Ovchinnikova G."/>
            <person name="Chertkov O."/>
            <person name="Pati A."/>
            <person name="Chen A."/>
            <person name="Palaniappan K."/>
            <person name="Land M."/>
            <person name="Hauser L."/>
            <person name="Chang Y.J."/>
            <person name="Jeffries C.D."/>
            <person name="Saunders E."/>
            <person name="Brettin T."/>
            <person name="Detter J.C."/>
            <person name="Chain P."/>
            <person name="Eichinger K."/>
            <person name="Huber H."/>
            <person name="Spring S."/>
            <person name="Rohde M."/>
            <person name="Goker M."/>
            <person name="Wirth R."/>
            <person name="Woyke T."/>
            <person name="Bristow J."/>
            <person name="Eisen J.A."/>
            <person name="Markowitz V."/>
            <person name="Hugenholtz P."/>
            <person name="Kyrpides N.C."/>
            <person name="Klenk H.P."/>
        </authorList>
    </citation>
    <scope>NUCLEOTIDE SEQUENCE [LARGE SCALE GENOMIC DNA]</scope>
    <source>
        <strain evidence="7">DSM 5631 / JCM 9629 / NBRC 100127 / Av18</strain>
    </source>
</reference>
<keyword evidence="6" id="KW-0966">Cell projection</keyword>
<dbReference type="PANTHER" id="PTHR35903:SF1">
    <property type="entry name" value="FLAGELLIN B1"/>
    <property type="match status" value="1"/>
</dbReference>
<dbReference type="InterPro" id="IPR013373">
    <property type="entry name" value="Flagellin/pilin_N_arc"/>
</dbReference>
<gene>
    <name evidence="6" type="ordered locus">Arcpr_1391</name>
</gene>
<keyword evidence="3 4" id="KW-0974">Archaeal flagellum</keyword>